<dbReference type="AlphaFoldDB" id="A0A238XHV8"/>
<dbReference type="Proteomes" id="UP000198415">
    <property type="component" value="Unassembled WGS sequence"/>
</dbReference>
<dbReference type="PANTHER" id="PTHR11091">
    <property type="entry name" value="OXIDOREDUCTASE-RELATED"/>
    <property type="match status" value="1"/>
</dbReference>
<gene>
    <name evidence="3" type="ORF">SAMN06264365_103444</name>
</gene>
<evidence type="ECO:0000256" key="1">
    <source>
        <dbReference type="ARBA" id="ARBA00006056"/>
    </source>
</evidence>
<dbReference type="RefSeq" id="WP_089293048.1">
    <property type="nucleotide sequence ID" value="NZ_BOMU01000041.1"/>
</dbReference>
<dbReference type="PANTHER" id="PTHR11091:SF0">
    <property type="entry name" value="MALATE DEHYDROGENASE"/>
    <property type="match status" value="1"/>
</dbReference>
<keyword evidence="4" id="KW-1185">Reference proteome</keyword>
<proteinExistence type="inferred from homology"/>
<dbReference type="InterPro" id="IPR043144">
    <property type="entry name" value="Mal/L-sulf/L-lact_DH-like_ah"/>
</dbReference>
<comment type="similarity">
    <text evidence="1">Belongs to the LDH2/MDH2 oxidoreductase family.</text>
</comment>
<evidence type="ECO:0000313" key="3">
    <source>
        <dbReference type="EMBL" id="SNR58141.1"/>
    </source>
</evidence>
<evidence type="ECO:0000313" key="4">
    <source>
        <dbReference type="Proteomes" id="UP000198415"/>
    </source>
</evidence>
<dbReference type="GO" id="GO:0016491">
    <property type="term" value="F:oxidoreductase activity"/>
    <property type="evidence" value="ECO:0007669"/>
    <property type="project" value="UniProtKB-KW"/>
</dbReference>
<dbReference type="Gene3D" id="1.10.1530.10">
    <property type="match status" value="1"/>
</dbReference>
<dbReference type="InterPro" id="IPR036111">
    <property type="entry name" value="Mal/L-sulfo/L-lacto_DH-like_sf"/>
</dbReference>
<sequence>MSTSGKAQDNVLITSEEAQRLVIEYLRRHEVPAEVAARLGLQLVTAELAGRASHGIMRAFEYADAVAGGAVKAAAAPTITPVSAMASTIDGRRGFGILALDAAESELLRLTSEQPIAVVAVRNAGHMGMLAPFGQALAMHGLCCLGFVNYSGGGQKVAPPGGAEPRLATNPLLIAVPGGPEPIVVDMTTAATTEGAIRMLRDAGCRVPAGLLHDENGAPVSEAQLLYGDPPRAFIAPLGYPDAPQRGFALAVAVELLAGAVAGGGVVGTSQLGTGNSGLFLAFRPDIVGVAPKEYEQHLRALAEHLAGTRMQRGYPPVRLPGHRPRTDPDLVRLPRVVRDRLGGTARFARKAESS</sequence>
<evidence type="ECO:0000256" key="2">
    <source>
        <dbReference type="ARBA" id="ARBA00023002"/>
    </source>
</evidence>
<dbReference type="Gene3D" id="3.30.1370.60">
    <property type="entry name" value="Hypothetical oxidoreductase yiak, domain 2"/>
    <property type="match status" value="1"/>
</dbReference>
<organism evidence="3 4">
    <name type="scientific">Actinoplanes regularis</name>
    <dbReference type="NCBI Taxonomy" id="52697"/>
    <lineage>
        <taxon>Bacteria</taxon>
        <taxon>Bacillati</taxon>
        <taxon>Actinomycetota</taxon>
        <taxon>Actinomycetes</taxon>
        <taxon>Micromonosporales</taxon>
        <taxon>Micromonosporaceae</taxon>
        <taxon>Actinoplanes</taxon>
    </lineage>
</organism>
<dbReference type="EMBL" id="FZNR01000003">
    <property type="protein sequence ID" value="SNR58141.1"/>
    <property type="molecule type" value="Genomic_DNA"/>
</dbReference>
<dbReference type="InterPro" id="IPR043143">
    <property type="entry name" value="Mal/L-sulf/L-lact_DH-like_NADP"/>
</dbReference>
<keyword evidence="2" id="KW-0560">Oxidoreductase</keyword>
<accession>A0A238XHV8</accession>
<dbReference type="SUPFAM" id="SSF89733">
    <property type="entry name" value="L-sulfolactate dehydrogenase-like"/>
    <property type="match status" value="1"/>
</dbReference>
<protein>
    <submittedName>
        <fullName evidence="3">Uncharacterized oxidoreductase</fullName>
    </submittedName>
</protein>
<dbReference type="InterPro" id="IPR003767">
    <property type="entry name" value="Malate/L-lactate_DH-like"/>
</dbReference>
<reference evidence="3 4" key="1">
    <citation type="submission" date="2017-06" db="EMBL/GenBank/DDBJ databases">
        <authorList>
            <person name="Kim H.J."/>
            <person name="Triplett B.A."/>
        </authorList>
    </citation>
    <scope>NUCLEOTIDE SEQUENCE [LARGE SCALE GENOMIC DNA]</scope>
    <source>
        <strain evidence="3 4">DSM 43151</strain>
    </source>
</reference>
<name>A0A238XHV8_9ACTN</name>
<dbReference type="Pfam" id="PF02615">
    <property type="entry name" value="Ldh_2"/>
    <property type="match status" value="1"/>
</dbReference>